<protein>
    <recommendedName>
        <fullName evidence="3">Type II toxin-antitoxin system HicB family antitoxin</fullName>
    </recommendedName>
</protein>
<dbReference type="AlphaFoldDB" id="A0A369QGN7"/>
<evidence type="ECO:0000313" key="1">
    <source>
        <dbReference type="EMBL" id="RDC62715.1"/>
    </source>
</evidence>
<evidence type="ECO:0008006" key="3">
    <source>
        <dbReference type="Google" id="ProtNLM"/>
    </source>
</evidence>
<sequence length="71" mass="7907">MNLKLTLVIEQGSNDFLLGQIKELPEVLTQVHPIEKVKEDILDALALYLEDMREANAGGNNIIFEGELEVA</sequence>
<comment type="caution">
    <text evidence="1">The sequence shown here is derived from an EMBL/GenBank/DDBJ whole genome shotgun (WGS) entry which is preliminary data.</text>
</comment>
<organism evidence="1 2">
    <name type="scientific">Adhaeribacter pallidiroseus</name>
    <dbReference type="NCBI Taxonomy" id="2072847"/>
    <lineage>
        <taxon>Bacteria</taxon>
        <taxon>Pseudomonadati</taxon>
        <taxon>Bacteroidota</taxon>
        <taxon>Cytophagia</taxon>
        <taxon>Cytophagales</taxon>
        <taxon>Hymenobacteraceae</taxon>
        <taxon>Adhaeribacter</taxon>
    </lineage>
</organism>
<dbReference type="EMBL" id="QASA01000001">
    <property type="protein sequence ID" value="RDC62715.1"/>
    <property type="molecule type" value="Genomic_DNA"/>
</dbReference>
<proteinExistence type="predicted"/>
<dbReference type="SUPFAM" id="SSF143100">
    <property type="entry name" value="TTHA1013/TTHA0281-like"/>
    <property type="match status" value="1"/>
</dbReference>
<dbReference type="Proteomes" id="UP000253919">
    <property type="component" value="Unassembled WGS sequence"/>
</dbReference>
<keyword evidence="2" id="KW-1185">Reference proteome</keyword>
<name>A0A369QGN7_9BACT</name>
<dbReference type="InterPro" id="IPR035069">
    <property type="entry name" value="TTHA1013/TTHA0281-like"/>
</dbReference>
<accession>A0A369QGN7</accession>
<gene>
    <name evidence="1" type="ORF">AHMF7616_01309</name>
</gene>
<reference evidence="1 2" key="1">
    <citation type="submission" date="2018-04" db="EMBL/GenBank/DDBJ databases">
        <title>Adhaeribacter sp. HMF7616 genome sequencing and assembly.</title>
        <authorList>
            <person name="Kang H."/>
            <person name="Kang J."/>
            <person name="Cha I."/>
            <person name="Kim H."/>
            <person name="Joh K."/>
        </authorList>
    </citation>
    <scope>NUCLEOTIDE SEQUENCE [LARGE SCALE GENOMIC DNA]</scope>
    <source>
        <strain evidence="1 2">HMF7616</strain>
    </source>
</reference>
<dbReference type="RefSeq" id="WP_115372126.1">
    <property type="nucleotide sequence ID" value="NZ_QASA01000001.1"/>
</dbReference>
<evidence type="ECO:0000313" key="2">
    <source>
        <dbReference type="Proteomes" id="UP000253919"/>
    </source>
</evidence>
<dbReference type="OrthoDB" id="894152at2"/>
<dbReference type="Gene3D" id="3.30.160.250">
    <property type="match status" value="1"/>
</dbReference>